<dbReference type="AlphaFoldDB" id="A0A109L2Q9"/>
<evidence type="ECO:0000313" key="1">
    <source>
        <dbReference type="EMBL" id="KWV73624.1"/>
    </source>
</evidence>
<protein>
    <submittedName>
        <fullName evidence="1">Uncharacterized protein</fullName>
    </submittedName>
</protein>
<name>A0A109L2Q9_PSEFL</name>
<dbReference type="Proteomes" id="UP000063434">
    <property type="component" value="Unassembled WGS sequence"/>
</dbReference>
<evidence type="ECO:0000313" key="2">
    <source>
        <dbReference type="Proteomes" id="UP000063434"/>
    </source>
</evidence>
<organism evidence="1 2">
    <name type="scientific">Pseudomonas fluorescens</name>
    <dbReference type="NCBI Taxonomy" id="294"/>
    <lineage>
        <taxon>Bacteria</taxon>
        <taxon>Pseudomonadati</taxon>
        <taxon>Pseudomonadota</taxon>
        <taxon>Gammaproteobacteria</taxon>
        <taxon>Pseudomonadales</taxon>
        <taxon>Pseudomonadaceae</taxon>
        <taxon>Pseudomonas</taxon>
    </lineage>
</organism>
<proteinExistence type="predicted"/>
<dbReference type="PATRIC" id="fig|294.192.peg.977"/>
<dbReference type="EMBL" id="LCYC01000048">
    <property type="protein sequence ID" value="KWV73624.1"/>
    <property type="molecule type" value="Genomic_DNA"/>
</dbReference>
<gene>
    <name evidence="1" type="ORF">PFL603g_03735</name>
</gene>
<reference evidence="1 2" key="1">
    <citation type="submission" date="2015-05" db="EMBL/GenBank/DDBJ databases">
        <title>A genomic and transcriptomic approach to investigate the blue pigment phenotype in Pseudomonas fluorescens.</title>
        <authorList>
            <person name="Andreani N.A."/>
            <person name="Cardazzo B."/>
        </authorList>
    </citation>
    <scope>NUCLEOTIDE SEQUENCE [LARGE SCALE GENOMIC DNA]</scope>
    <source>
        <strain evidence="1 2">Ps_40</strain>
    </source>
</reference>
<comment type="caution">
    <text evidence="1">The sequence shown here is derived from an EMBL/GenBank/DDBJ whole genome shotgun (WGS) entry which is preliminary data.</text>
</comment>
<accession>A0A109L2Q9</accession>
<sequence>MSCLFVDPSTQCRTTNQPENQCVMEVCLGFIMALDSGLEVQQGPGE</sequence>